<dbReference type="AlphaFoldDB" id="A0A5C3LFV7"/>
<dbReference type="EMBL" id="ML213743">
    <property type="protein sequence ID" value="TFK31495.1"/>
    <property type="molecule type" value="Genomic_DNA"/>
</dbReference>
<reference evidence="2 3" key="1">
    <citation type="journal article" date="2019" name="Nat. Ecol. Evol.">
        <title>Megaphylogeny resolves global patterns of mushroom evolution.</title>
        <authorList>
            <person name="Varga T."/>
            <person name="Krizsan K."/>
            <person name="Foldi C."/>
            <person name="Dima B."/>
            <person name="Sanchez-Garcia M."/>
            <person name="Sanchez-Ramirez S."/>
            <person name="Szollosi G.J."/>
            <person name="Szarkandi J.G."/>
            <person name="Papp V."/>
            <person name="Albert L."/>
            <person name="Andreopoulos W."/>
            <person name="Angelini C."/>
            <person name="Antonin V."/>
            <person name="Barry K.W."/>
            <person name="Bougher N.L."/>
            <person name="Buchanan P."/>
            <person name="Buyck B."/>
            <person name="Bense V."/>
            <person name="Catcheside P."/>
            <person name="Chovatia M."/>
            <person name="Cooper J."/>
            <person name="Damon W."/>
            <person name="Desjardin D."/>
            <person name="Finy P."/>
            <person name="Geml J."/>
            <person name="Haridas S."/>
            <person name="Hughes K."/>
            <person name="Justo A."/>
            <person name="Karasinski D."/>
            <person name="Kautmanova I."/>
            <person name="Kiss B."/>
            <person name="Kocsube S."/>
            <person name="Kotiranta H."/>
            <person name="LaButti K.M."/>
            <person name="Lechner B.E."/>
            <person name="Liimatainen K."/>
            <person name="Lipzen A."/>
            <person name="Lukacs Z."/>
            <person name="Mihaltcheva S."/>
            <person name="Morgado L.N."/>
            <person name="Niskanen T."/>
            <person name="Noordeloos M.E."/>
            <person name="Ohm R.A."/>
            <person name="Ortiz-Santana B."/>
            <person name="Ovrebo C."/>
            <person name="Racz N."/>
            <person name="Riley R."/>
            <person name="Savchenko A."/>
            <person name="Shiryaev A."/>
            <person name="Soop K."/>
            <person name="Spirin V."/>
            <person name="Szebenyi C."/>
            <person name="Tomsovsky M."/>
            <person name="Tulloss R.E."/>
            <person name="Uehling J."/>
            <person name="Grigoriev I.V."/>
            <person name="Vagvolgyi C."/>
            <person name="Papp T."/>
            <person name="Martin F.M."/>
            <person name="Miettinen O."/>
            <person name="Hibbett D.S."/>
            <person name="Nagy L.G."/>
        </authorList>
    </citation>
    <scope>NUCLEOTIDE SEQUENCE [LARGE SCALE GENOMIC DNA]</scope>
    <source>
        <strain evidence="2 3">CBS 166.37</strain>
    </source>
</reference>
<feature type="compositionally biased region" description="Basic and acidic residues" evidence="1">
    <location>
        <begin position="8"/>
        <end position="32"/>
    </location>
</feature>
<evidence type="ECO:0000256" key="1">
    <source>
        <dbReference type="SAM" id="MobiDB-lite"/>
    </source>
</evidence>
<proteinExistence type="predicted"/>
<name>A0A5C3LFV7_9AGAR</name>
<sequence length="193" mass="21584">MSPQVQLGDKDREKGECPNWREDREAAARKLYDFSSPSRPLPASTRSFKSPCSSLSNPTSHNRTIAHISRAYPAFALLDNMFTRVFCRSDCSPTFIQRRLSSVGSTGPYASRRACPLVVDTSSIHDSKNAPRRSSSRASESFVEPEHVHHRGAMTTTERNIASGFRVCWIGFGLQECWSCGEAAPHLLYETDR</sequence>
<feature type="region of interest" description="Disordered" evidence="1">
    <location>
        <begin position="124"/>
        <end position="155"/>
    </location>
</feature>
<gene>
    <name evidence="2" type="ORF">BDQ12DRAFT_129465</name>
</gene>
<accession>A0A5C3LFV7</accession>
<feature type="compositionally biased region" description="Polar residues" evidence="1">
    <location>
        <begin position="44"/>
        <end position="60"/>
    </location>
</feature>
<dbReference type="Proteomes" id="UP000308652">
    <property type="component" value="Unassembled WGS sequence"/>
</dbReference>
<feature type="region of interest" description="Disordered" evidence="1">
    <location>
        <begin position="1"/>
        <end position="60"/>
    </location>
</feature>
<evidence type="ECO:0000313" key="2">
    <source>
        <dbReference type="EMBL" id="TFK31495.1"/>
    </source>
</evidence>
<evidence type="ECO:0000313" key="3">
    <source>
        <dbReference type="Proteomes" id="UP000308652"/>
    </source>
</evidence>
<protein>
    <submittedName>
        <fullName evidence="2">Uncharacterized protein</fullName>
    </submittedName>
</protein>
<organism evidence="2 3">
    <name type="scientific">Crucibulum laeve</name>
    <dbReference type="NCBI Taxonomy" id="68775"/>
    <lineage>
        <taxon>Eukaryota</taxon>
        <taxon>Fungi</taxon>
        <taxon>Dikarya</taxon>
        <taxon>Basidiomycota</taxon>
        <taxon>Agaricomycotina</taxon>
        <taxon>Agaricomycetes</taxon>
        <taxon>Agaricomycetidae</taxon>
        <taxon>Agaricales</taxon>
        <taxon>Agaricineae</taxon>
        <taxon>Nidulariaceae</taxon>
        <taxon>Crucibulum</taxon>
    </lineage>
</organism>
<keyword evidence="3" id="KW-1185">Reference proteome</keyword>